<keyword evidence="3" id="KW-1185">Reference proteome</keyword>
<reference evidence="2 3" key="1">
    <citation type="journal article" date="2023" name="Int. J. Syst. Evol. Microbiol.">
        <title>Lactiplantibacillus brownii sp. nov., a novel psychrotolerant species isolated from sauerkraut.</title>
        <authorList>
            <person name="Heng Y.C."/>
            <person name="Silvaraju S."/>
            <person name="Lee J.K.Y."/>
            <person name="Kittelmann S."/>
        </authorList>
    </citation>
    <scope>NUCLEOTIDE SEQUENCE [LARGE SCALE GENOMIC DNA]</scope>
    <source>
        <strain evidence="2 3">WILCCON 0030</strain>
    </source>
</reference>
<dbReference type="InterPro" id="IPR010982">
    <property type="entry name" value="Lambda_DNA-bd_dom_sf"/>
</dbReference>
<comment type="caution">
    <text evidence="2">The sequence shown here is derived from an EMBL/GenBank/DDBJ whole genome shotgun (WGS) entry which is preliminary data.</text>
</comment>
<organism evidence="2 3">
    <name type="scientific">Lactiplantibacillus brownii</name>
    <dbReference type="NCBI Taxonomy" id="3069269"/>
    <lineage>
        <taxon>Bacteria</taxon>
        <taxon>Bacillati</taxon>
        <taxon>Bacillota</taxon>
        <taxon>Bacilli</taxon>
        <taxon>Lactobacillales</taxon>
        <taxon>Lactobacillaceae</taxon>
        <taxon>Lactiplantibacillus</taxon>
    </lineage>
</organism>
<dbReference type="EMBL" id="JAVCWF010000001">
    <property type="protein sequence ID" value="MDQ7936951.1"/>
    <property type="molecule type" value="Genomic_DNA"/>
</dbReference>
<dbReference type="SUPFAM" id="SSF47413">
    <property type="entry name" value="lambda repressor-like DNA-binding domains"/>
    <property type="match status" value="1"/>
</dbReference>
<protein>
    <submittedName>
        <fullName evidence="2">Helix-turn-helix transcriptional regulator</fullName>
    </submittedName>
</protein>
<dbReference type="RefSeq" id="WP_308702735.1">
    <property type="nucleotide sequence ID" value="NZ_AP027463.1"/>
</dbReference>
<sequence>MNNVIIIKNIQTWLKENQRPQSWLAEQIGLSTAMISQIFSGTRKLQTKHLLRILKVTGLQMATLTSASTDQLANDIHYELRGAFSNKNSEKTFKRLLWDIKRYVDLEETIND</sequence>
<gene>
    <name evidence="2" type="ORF">RA086_04750</name>
</gene>
<dbReference type="Proteomes" id="UP001227831">
    <property type="component" value="Unassembled WGS sequence"/>
</dbReference>
<feature type="domain" description="HTH cro/C1-type" evidence="1">
    <location>
        <begin position="10"/>
        <end position="64"/>
    </location>
</feature>
<evidence type="ECO:0000313" key="3">
    <source>
        <dbReference type="Proteomes" id="UP001227831"/>
    </source>
</evidence>
<dbReference type="SMART" id="SM00530">
    <property type="entry name" value="HTH_XRE"/>
    <property type="match status" value="1"/>
</dbReference>
<evidence type="ECO:0000259" key="1">
    <source>
        <dbReference type="PROSITE" id="PS50943"/>
    </source>
</evidence>
<dbReference type="Pfam" id="PF01381">
    <property type="entry name" value="HTH_3"/>
    <property type="match status" value="1"/>
</dbReference>
<dbReference type="Gene3D" id="1.10.260.40">
    <property type="entry name" value="lambda repressor-like DNA-binding domains"/>
    <property type="match status" value="1"/>
</dbReference>
<dbReference type="PROSITE" id="PS50943">
    <property type="entry name" value="HTH_CROC1"/>
    <property type="match status" value="1"/>
</dbReference>
<name>A0ABU1A7M8_9LACO</name>
<dbReference type="InterPro" id="IPR001387">
    <property type="entry name" value="Cro/C1-type_HTH"/>
</dbReference>
<accession>A0ABU1A7M8</accession>
<evidence type="ECO:0000313" key="2">
    <source>
        <dbReference type="EMBL" id="MDQ7936951.1"/>
    </source>
</evidence>
<dbReference type="CDD" id="cd00093">
    <property type="entry name" value="HTH_XRE"/>
    <property type="match status" value="1"/>
</dbReference>
<proteinExistence type="predicted"/>